<dbReference type="STRING" id="3076.A0A2P6TY92"/>
<gene>
    <name evidence="6" type="ORF">C2E21_2148</name>
</gene>
<organism evidence="6 7">
    <name type="scientific">Chlorella sorokiniana</name>
    <name type="common">Freshwater green alga</name>
    <dbReference type="NCBI Taxonomy" id="3076"/>
    <lineage>
        <taxon>Eukaryota</taxon>
        <taxon>Viridiplantae</taxon>
        <taxon>Chlorophyta</taxon>
        <taxon>core chlorophytes</taxon>
        <taxon>Trebouxiophyceae</taxon>
        <taxon>Chlorellales</taxon>
        <taxon>Chlorellaceae</taxon>
        <taxon>Chlorella clade</taxon>
        <taxon>Chlorella</taxon>
    </lineage>
</organism>
<comment type="caution">
    <text evidence="6">The sequence shown here is derived from an EMBL/GenBank/DDBJ whole genome shotgun (WGS) entry which is preliminary data.</text>
</comment>
<sequence length="397" mass="41792">MPKRSSLTLLLLLVALSAGHGSAQGIIHCDGTDCPGCKAGLSCTGYPLDITEAPDAVGRCSFDGTSGCLYCSDTDPCPGTGWQCTKGVDDASLRNYFNRWQSTFGQSYQEGTADYDRRIAIFRQNLQGMVAFNQQPGITYWVAPNRWSALTYDEFASVALGEASGDEGTSSPAAGTNSTRGRRSLRQSTPSKVDWTAQGKQCGSCWSHAAVGAVESKLLIAGGPSVDLSEQMCVDCVSGSGGCSGGHAFQCLQYIAEHGIADEASYPYTASDGQCQANKAVAVKAAGPGYVHIQPESRGALLQAVSNQPTVVSYWADQSFQHFGGGVYTGSSQCSNSKTNHAVLATGFDMSPGEVAFWIIKNSWGEGWPSDNSQTASPHPGHFRIAMAPDGPGTCQL</sequence>
<dbReference type="Gene3D" id="3.90.70.10">
    <property type="entry name" value="Cysteine proteinases"/>
    <property type="match status" value="1"/>
</dbReference>
<evidence type="ECO:0000259" key="5">
    <source>
        <dbReference type="SMART" id="SM00848"/>
    </source>
</evidence>
<dbReference type="Proteomes" id="UP000239899">
    <property type="component" value="Unassembled WGS sequence"/>
</dbReference>
<dbReference type="InterPro" id="IPR000668">
    <property type="entry name" value="Peptidase_C1A_C"/>
</dbReference>
<comment type="similarity">
    <text evidence="1">Belongs to the peptidase C1 family.</text>
</comment>
<reference evidence="6 7" key="1">
    <citation type="journal article" date="2018" name="Plant J.">
        <title>Genome sequences of Chlorella sorokiniana UTEX 1602 and Micractinium conductrix SAG 241.80: implications to maltose excretion by a green alga.</title>
        <authorList>
            <person name="Arriola M.B."/>
            <person name="Velmurugan N."/>
            <person name="Zhang Y."/>
            <person name="Plunkett M.H."/>
            <person name="Hondzo H."/>
            <person name="Barney B.M."/>
        </authorList>
    </citation>
    <scope>NUCLEOTIDE SEQUENCE [LARGE SCALE GENOMIC DNA]</scope>
    <source>
        <strain evidence="7">UTEX 1602</strain>
    </source>
</reference>
<dbReference type="Pfam" id="PF00112">
    <property type="entry name" value="Peptidase_C1"/>
    <property type="match status" value="1"/>
</dbReference>
<dbReference type="InterPro" id="IPR025660">
    <property type="entry name" value="Pept_his_AS"/>
</dbReference>
<feature type="domain" description="Cathepsin propeptide inhibitor" evidence="5">
    <location>
        <begin position="97"/>
        <end position="155"/>
    </location>
</feature>
<dbReference type="GO" id="GO:0008234">
    <property type="term" value="F:cysteine-type peptidase activity"/>
    <property type="evidence" value="ECO:0007669"/>
    <property type="project" value="InterPro"/>
</dbReference>
<protein>
    <submittedName>
        <fullName evidence="6">Ervatamin-B-like</fullName>
    </submittedName>
</protein>
<feature type="compositionally biased region" description="Polar residues" evidence="2">
    <location>
        <begin position="167"/>
        <end position="179"/>
    </location>
</feature>
<evidence type="ECO:0000256" key="3">
    <source>
        <dbReference type="SAM" id="SignalP"/>
    </source>
</evidence>
<dbReference type="OrthoDB" id="1292714at2759"/>
<evidence type="ECO:0000313" key="7">
    <source>
        <dbReference type="Proteomes" id="UP000239899"/>
    </source>
</evidence>
<dbReference type="SMART" id="SM00645">
    <property type="entry name" value="Pept_C1"/>
    <property type="match status" value="1"/>
</dbReference>
<dbReference type="InterPro" id="IPR013201">
    <property type="entry name" value="Prot_inhib_I29"/>
</dbReference>
<evidence type="ECO:0000256" key="2">
    <source>
        <dbReference type="SAM" id="MobiDB-lite"/>
    </source>
</evidence>
<dbReference type="InterPro" id="IPR013128">
    <property type="entry name" value="Peptidase_C1A"/>
</dbReference>
<keyword evidence="7" id="KW-1185">Reference proteome</keyword>
<proteinExistence type="inferred from homology"/>
<feature type="region of interest" description="Disordered" evidence="2">
    <location>
        <begin position="163"/>
        <end position="195"/>
    </location>
</feature>
<dbReference type="SMART" id="SM00848">
    <property type="entry name" value="Inhibitor_I29"/>
    <property type="match status" value="1"/>
</dbReference>
<keyword evidence="3" id="KW-0732">Signal</keyword>
<evidence type="ECO:0000313" key="6">
    <source>
        <dbReference type="EMBL" id="PRW59039.1"/>
    </source>
</evidence>
<feature type="domain" description="Peptidase C1A papain C-terminal" evidence="4">
    <location>
        <begin position="189"/>
        <end position="393"/>
    </location>
</feature>
<dbReference type="CDD" id="cd02248">
    <property type="entry name" value="Peptidase_C1A"/>
    <property type="match status" value="1"/>
</dbReference>
<dbReference type="AlphaFoldDB" id="A0A2P6TY92"/>
<evidence type="ECO:0000256" key="1">
    <source>
        <dbReference type="ARBA" id="ARBA00008455"/>
    </source>
</evidence>
<feature type="chain" id="PRO_5018764288" evidence="3">
    <location>
        <begin position="24"/>
        <end position="397"/>
    </location>
</feature>
<feature type="signal peptide" evidence="3">
    <location>
        <begin position="1"/>
        <end position="23"/>
    </location>
</feature>
<dbReference type="EMBL" id="LHPG02000004">
    <property type="protein sequence ID" value="PRW59039.1"/>
    <property type="molecule type" value="Genomic_DNA"/>
</dbReference>
<dbReference type="InterPro" id="IPR039417">
    <property type="entry name" value="Peptidase_C1A_papain-like"/>
</dbReference>
<dbReference type="PROSITE" id="PS00639">
    <property type="entry name" value="THIOL_PROTEASE_HIS"/>
    <property type="match status" value="1"/>
</dbReference>
<dbReference type="SUPFAM" id="SSF54001">
    <property type="entry name" value="Cysteine proteinases"/>
    <property type="match status" value="1"/>
</dbReference>
<dbReference type="InterPro" id="IPR038765">
    <property type="entry name" value="Papain-like_cys_pep_sf"/>
</dbReference>
<evidence type="ECO:0000259" key="4">
    <source>
        <dbReference type="SMART" id="SM00645"/>
    </source>
</evidence>
<dbReference type="Pfam" id="PF08246">
    <property type="entry name" value="Inhibitor_I29"/>
    <property type="match status" value="1"/>
</dbReference>
<dbReference type="PANTHER" id="PTHR12411">
    <property type="entry name" value="CYSTEINE PROTEASE FAMILY C1-RELATED"/>
    <property type="match status" value="1"/>
</dbReference>
<dbReference type="GO" id="GO:0006508">
    <property type="term" value="P:proteolysis"/>
    <property type="evidence" value="ECO:0007669"/>
    <property type="project" value="InterPro"/>
</dbReference>
<name>A0A2P6TY92_CHLSO</name>
<accession>A0A2P6TY92</accession>